<dbReference type="SUPFAM" id="SSF64268">
    <property type="entry name" value="PX domain"/>
    <property type="match status" value="1"/>
</dbReference>
<dbReference type="EMBL" id="CDHN01000002">
    <property type="protein sequence ID" value="CEJ85268.1"/>
    <property type="molecule type" value="Genomic_DNA"/>
</dbReference>
<evidence type="ECO:0000313" key="12">
    <source>
        <dbReference type="EMBL" id="CEJ85268.1"/>
    </source>
</evidence>
<dbReference type="Pfam" id="PF00787">
    <property type="entry name" value="PX"/>
    <property type="match status" value="1"/>
</dbReference>
<dbReference type="HOGENOM" id="CLU_070610_1_1_1"/>
<dbReference type="STRING" id="1531966.A0A0A1SZB4"/>
<evidence type="ECO:0000256" key="5">
    <source>
        <dbReference type="ARBA" id="ARBA00022753"/>
    </source>
</evidence>
<feature type="region of interest" description="Disordered" evidence="10">
    <location>
        <begin position="1"/>
        <end position="55"/>
    </location>
</feature>
<dbReference type="Gene3D" id="3.30.1520.10">
    <property type="entry name" value="Phox-like domain"/>
    <property type="match status" value="1"/>
</dbReference>
<reference evidence="12 13" key="1">
    <citation type="journal article" date="2015" name="Genome Announc.">
        <title>Draft Genome Sequence and Gene Annotation of the Entomopathogenic Fungus Verticillium hemipterigenum.</title>
        <authorList>
            <person name="Horn F."/>
            <person name="Habel A."/>
            <person name="Scharf D.H."/>
            <person name="Dworschak J."/>
            <person name="Brakhage A.A."/>
            <person name="Guthke R."/>
            <person name="Hertweck C."/>
            <person name="Linde J."/>
        </authorList>
    </citation>
    <scope>NUCLEOTIDE SEQUENCE [LARGE SCALE GENOMIC DNA]</scope>
</reference>
<keyword evidence="13" id="KW-1185">Reference proteome</keyword>
<gene>
    <name evidence="12" type="ORF">VHEMI03718</name>
</gene>
<dbReference type="PANTHER" id="PTHR10555">
    <property type="entry name" value="SORTING NEXIN"/>
    <property type="match status" value="1"/>
</dbReference>
<evidence type="ECO:0000313" key="13">
    <source>
        <dbReference type="Proteomes" id="UP000039046"/>
    </source>
</evidence>
<dbReference type="CDD" id="cd07280">
    <property type="entry name" value="PX_YPT35"/>
    <property type="match status" value="1"/>
</dbReference>
<dbReference type="SMART" id="SM00312">
    <property type="entry name" value="PX"/>
    <property type="match status" value="1"/>
</dbReference>
<organism evidence="12 13">
    <name type="scientific">[Torrubiella] hemipterigena</name>
    <dbReference type="NCBI Taxonomy" id="1531966"/>
    <lineage>
        <taxon>Eukaryota</taxon>
        <taxon>Fungi</taxon>
        <taxon>Dikarya</taxon>
        <taxon>Ascomycota</taxon>
        <taxon>Pezizomycotina</taxon>
        <taxon>Sordariomycetes</taxon>
        <taxon>Hypocreomycetidae</taxon>
        <taxon>Hypocreales</taxon>
        <taxon>Clavicipitaceae</taxon>
        <taxon>Clavicipitaceae incertae sedis</taxon>
        <taxon>'Torrubiella' clade</taxon>
    </lineage>
</organism>
<evidence type="ECO:0000256" key="4">
    <source>
        <dbReference type="ARBA" id="ARBA00022554"/>
    </source>
</evidence>
<dbReference type="InterPro" id="IPR037917">
    <property type="entry name" value="Ypt35_PX"/>
</dbReference>
<evidence type="ECO:0000256" key="6">
    <source>
        <dbReference type="ARBA" id="ARBA00023136"/>
    </source>
</evidence>
<dbReference type="AlphaFoldDB" id="A0A0A1SZB4"/>
<comment type="function">
    <text evidence="7">Recruits the lipid transfer protein VPS13 to endosomal and vacuolar membranes.</text>
</comment>
<dbReference type="InterPro" id="IPR001683">
    <property type="entry name" value="PX_dom"/>
</dbReference>
<comment type="subcellular location">
    <subcellularLocation>
        <location evidence="2">Endosome</location>
    </subcellularLocation>
    <subcellularLocation>
        <location evidence="1">Vacuole membrane</location>
        <topology evidence="1">Peripheral membrane protein</topology>
    </subcellularLocation>
</comment>
<sequence>MSGQSTSFPSLHDASNSSAMSNNKPLASRPLESTLKVDTENASNSGTTHDVTKTGSDIADELASSTLSASSVTSPPYWTHANYRQRSASEMSADSVLPAGAITLLDNETDRGNDRNNACWAKKVEITDYLVVNGSATNIGAFVVWNIRVETLSGGHMNLRKRYSEFDDFHHRLLQSFPGFEATIPSLPPKSMVSKFRPKFLEKRRAGLQYFLHCIMLNPEFSGSPVVKEFLFSRD</sequence>
<dbReference type="PROSITE" id="PS50195">
    <property type="entry name" value="PX"/>
    <property type="match status" value="1"/>
</dbReference>
<dbReference type="OrthoDB" id="10254720at2759"/>
<evidence type="ECO:0000256" key="9">
    <source>
        <dbReference type="ARBA" id="ARBA00033785"/>
    </source>
</evidence>
<name>A0A0A1SZB4_9HYPO</name>
<dbReference type="GO" id="GO:0005774">
    <property type="term" value="C:vacuolar membrane"/>
    <property type="evidence" value="ECO:0007669"/>
    <property type="project" value="UniProtKB-SubCell"/>
</dbReference>
<keyword evidence="4" id="KW-0926">Vacuole</keyword>
<evidence type="ECO:0000256" key="10">
    <source>
        <dbReference type="SAM" id="MobiDB-lite"/>
    </source>
</evidence>
<evidence type="ECO:0000256" key="3">
    <source>
        <dbReference type="ARBA" id="ARBA00007426"/>
    </source>
</evidence>
<dbReference type="GO" id="GO:0010008">
    <property type="term" value="C:endosome membrane"/>
    <property type="evidence" value="ECO:0007669"/>
    <property type="project" value="UniProtKB-SubCell"/>
</dbReference>
<evidence type="ECO:0000256" key="7">
    <source>
        <dbReference type="ARBA" id="ARBA00033728"/>
    </source>
</evidence>
<keyword evidence="5" id="KW-0967">Endosome</keyword>
<dbReference type="InterPro" id="IPR036871">
    <property type="entry name" value="PX_dom_sf"/>
</dbReference>
<evidence type="ECO:0000256" key="1">
    <source>
        <dbReference type="ARBA" id="ARBA00004148"/>
    </source>
</evidence>
<dbReference type="Proteomes" id="UP000039046">
    <property type="component" value="Unassembled WGS sequence"/>
</dbReference>
<accession>A0A0A1SZB4</accession>
<feature type="compositionally biased region" description="Polar residues" evidence="10">
    <location>
        <begin position="40"/>
        <end position="55"/>
    </location>
</feature>
<dbReference type="PANTHER" id="PTHR10555:SF170">
    <property type="entry name" value="FI18122P1"/>
    <property type="match status" value="1"/>
</dbReference>
<comment type="similarity">
    <text evidence="3">Belongs to the YPT35 family.</text>
</comment>
<evidence type="ECO:0000256" key="8">
    <source>
        <dbReference type="ARBA" id="ARBA00033774"/>
    </source>
</evidence>
<evidence type="ECO:0000259" key="11">
    <source>
        <dbReference type="PROSITE" id="PS50195"/>
    </source>
</evidence>
<protein>
    <recommendedName>
        <fullName evidence="8">Endosomal/vacuolar adapter protein YPT35</fullName>
    </recommendedName>
    <alternativeName>
        <fullName evidence="9">PX domain-containing protein YPT35</fullName>
    </alternativeName>
</protein>
<dbReference type="GO" id="GO:0032266">
    <property type="term" value="F:phosphatidylinositol-3-phosphate binding"/>
    <property type="evidence" value="ECO:0007669"/>
    <property type="project" value="InterPro"/>
</dbReference>
<feature type="compositionally biased region" description="Polar residues" evidence="10">
    <location>
        <begin position="1"/>
        <end position="25"/>
    </location>
</feature>
<evidence type="ECO:0000256" key="2">
    <source>
        <dbReference type="ARBA" id="ARBA00004177"/>
    </source>
</evidence>
<keyword evidence="6" id="KW-0472">Membrane</keyword>
<feature type="domain" description="PX" evidence="11">
    <location>
        <begin position="123"/>
        <end position="235"/>
    </location>
</feature>
<proteinExistence type="inferred from homology"/>